<reference evidence="1 2" key="1">
    <citation type="submission" date="2023-12" db="EMBL/GenBank/DDBJ databases">
        <title>Blastococcus brunescens sp. nov., an actonobacterium isolated from sandstone collected in sahara desert.</title>
        <authorList>
            <person name="Gtari M."/>
            <person name="Ghodhbane F."/>
        </authorList>
    </citation>
    <scope>NUCLEOTIDE SEQUENCE [LARGE SCALE GENOMIC DNA]</scope>
    <source>
        <strain evidence="1 2">BMG 8361</strain>
    </source>
</reference>
<sequence length="74" mass="7747">MTVSVTARVWSSIVRPLHQLLSLAPASPRTVCVSGHPDHEENSLMAAILLAETGSVEVTLLAENPRTPAGISGC</sequence>
<dbReference type="Proteomes" id="UP001324287">
    <property type="component" value="Chromosome"/>
</dbReference>
<name>A0ABZ1B0P3_9ACTN</name>
<evidence type="ECO:0000313" key="2">
    <source>
        <dbReference type="Proteomes" id="UP001324287"/>
    </source>
</evidence>
<organism evidence="1 2">
    <name type="scientific">Blastococcus brunescens</name>
    <dbReference type="NCBI Taxonomy" id="1564165"/>
    <lineage>
        <taxon>Bacteria</taxon>
        <taxon>Bacillati</taxon>
        <taxon>Actinomycetota</taxon>
        <taxon>Actinomycetes</taxon>
        <taxon>Geodermatophilales</taxon>
        <taxon>Geodermatophilaceae</taxon>
        <taxon>Blastococcus</taxon>
    </lineage>
</organism>
<accession>A0ABZ1B0P3</accession>
<proteinExistence type="predicted"/>
<evidence type="ECO:0000313" key="1">
    <source>
        <dbReference type="EMBL" id="WRL64355.1"/>
    </source>
</evidence>
<dbReference type="RefSeq" id="WP_324275682.1">
    <property type="nucleotide sequence ID" value="NZ_CP141261.1"/>
</dbReference>
<dbReference type="EMBL" id="CP141261">
    <property type="protein sequence ID" value="WRL64355.1"/>
    <property type="molecule type" value="Genomic_DNA"/>
</dbReference>
<gene>
    <name evidence="1" type="ORF">U6N30_00345</name>
</gene>
<keyword evidence="2" id="KW-1185">Reference proteome</keyword>
<protein>
    <submittedName>
        <fullName evidence="1">Uncharacterized protein</fullName>
    </submittedName>
</protein>